<reference evidence="4 5" key="2">
    <citation type="submission" date="2016-10" db="EMBL/GenBank/DDBJ databases">
        <authorList>
            <person name="Varghese N."/>
            <person name="Submissions S."/>
        </authorList>
    </citation>
    <scope>NUCLEOTIDE SEQUENCE [LARGE SCALE GENOMIC DNA]</scope>
    <source>
        <strain evidence="4 5">Gm-149</strain>
    </source>
</reference>
<accession>A0A1B9DRG9</accession>
<dbReference type="CDD" id="cd20170">
    <property type="entry name" value="Peptidase_M90-like"/>
    <property type="match status" value="1"/>
</dbReference>
<name>A0A1B9DRG9_9FLAO</name>
<dbReference type="SUPFAM" id="SSF55486">
    <property type="entry name" value="Metalloproteases ('zincins'), catalytic domain"/>
    <property type="match status" value="1"/>
</dbReference>
<evidence type="ECO:0000313" key="5">
    <source>
        <dbReference type="Proteomes" id="UP000182367"/>
    </source>
</evidence>
<dbReference type="Proteomes" id="UP000182367">
    <property type="component" value="Unassembled WGS sequence"/>
</dbReference>
<keyword evidence="1" id="KW-0812">Transmembrane</keyword>
<keyword evidence="5" id="KW-1185">Reference proteome</keyword>
<comment type="caution">
    <text evidence="3">The sequence shown here is derived from an EMBL/GenBank/DDBJ whole genome shotgun (WGS) entry which is preliminary data.</text>
</comment>
<evidence type="ECO:0008006" key="7">
    <source>
        <dbReference type="Google" id="ProtNLM"/>
    </source>
</evidence>
<keyword evidence="1" id="KW-0472">Membrane</keyword>
<dbReference type="InterPro" id="IPR042252">
    <property type="entry name" value="MtfA_N"/>
</dbReference>
<dbReference type="Gene3D" id="1.10.472.150">
    <property type="entry name" value="Glucose-regulated metallo-peptidase M90, N-terminal domain"/>
    <property type="match status" value="1"/>
</dbReference>
<keyword evidence="1" id="KW-1133">Transmembrane helix</keyword>
<reference evidence="3" key="1">
    <citation type="submission" date="2016-03" db="EMBL/GenBank/DDBJ databases">
        <authorList>
            <person name="Ploux O."/>
        </authorList>
    </citation>
    <scope>NUCLEOTIDE SEQUENCE</scope>
    <source>
        <strain evidence="3">NBRC 105008</strain>
    </source>
</reference>
<dbReference type="PANTHER" id="PTHR30164">
    <property type="entry name" value="MTFA PEPTIDASE"/>
    <property type="match status" value="1"/>
</dbReference>
<dbReference type="AlphaFoldDB" id="A0A1B9DRG9"/>
<sequence>MAAVFQALTMLLLVALLVIFVFKFIIEPTYVVFFNKPLYIHYYFRVRKLNADQSSFLESNFSFYKKLPSKKKNYFNHRVASFIAKYQFIGQGGFEVTEEVKLLLAATYVMLTFGMRHYRINNFDKIIIYCESYYSVITKQYHKGEFNPALKALVFSWKDFEEGLKCENDNLNLGLHEFSHALYFHGLKGRDQSSVVFSDSYDKIIDYLKRPDVLKGLVESNYFRIYAYTNQAEFIAVVLEHFFETPLRFKEEHPELFTIVAEMINIKEEYFA</sequence>
<dbReference type="EMBL" id="FNEO01000001">
    <property type="protein sequence ID" value="SDI95006.1"/>
    <property type="molecule type" value="Genomic_DNA"/>
</dbReference>
<dbReference type="InterPro" id="IPR010384">
    <property type="entry name" value="MtfA_fam"/>
</dbReference>
<reference evidence="2 6" key="3">
    <citation type="submission" date="2019-07" db="EMBL/GenBank/DDBJ databases">
        <title>Whole genome shotgun sequence of Flavobacterium glycines NBRC 105008.</title>
        <authorList>
            <person name="Hosoyama A."/>
            <person name="Uohara A."/>
            <person name="Ohji S."/>
            <person name="Ichikawa N."/>
        </authorList>
    </citation>
    <scope>NUCLEOTIDE SEQUENCE [LARGE SCALE GENOMIC DNA]</scope>
    <source>
        <strain evidence="2 6">NBRC 105008</strain>
    </source>
</reference>
<dbReference type="Proteomes" id="UP000093226">
    <property type="component" value="Unassembled WGS sequence"/>
</dbReference>
<dbReference type="RefSeq" id="WP_083189269.1">
    <property type="nucleotide sequence ID" value="NZ_BJVF01000001.1"/>
</dbReference>
<organism evidence="3">
    <name type="scientific">Flavobacterium glycines</name>
    <dbReference type="NCBI Taxonomy" id="551990"/>
    <lineage>
        <taxon>Bacteria</taxon>
        <taxon>Pseudomonadati</taxon>
        <taxon>Bacteroidota</taxon>
        <taxon>Flavobacteriia</taxon>
        <taxon>Flavobacteriales</taxon>
        <taxon>Flavobacteriaceae</taxon>
        <taxon>Flavobacterium</taxon>
    </lineage>
</organism>
<evidence type="ECO:0000313" key="6">
    <source>
        <dbReference type="Proteomes" id="UP000321579"/>
    </source>
</evidence>
<proteinExistence type="predicted"/>
<feature type="transmembrane region" description="Helical" evidence="1">
    <location>
        <begin position="6"/>
        <end position="26"/>
    </location>
</feature>
<dbReference type="EMBL" id="LVEO01000013">
    <property type="protein sequence ID" value="OCB72287.1"/>
    <property type="molecule type" value="Genomic_DNA"/>
</dbReference>
<evidence type="ECO:0000256" key="1">
    <source>
        <dbReference type="SAM" id="Phobius"/>
    </source>
</evidence>
<evidence type="ECO:0000313" key="4">
    <source>
        <dbReference type="EMBL" id="SDI95006.1"/>
    </source>
</evidence>
<dbReference type="STRING" id="551990.SAMN05192550_1236"/>
<protein>
    <recommendedName>
        <fullName evidence="7">DgsA anti-repressor MtfA</fullName>
    </recommendedName>
</protein>
<dbReference type="GO" id="GO:0005829">
    <property type="term" value="C:cytosol"/>
    <property type="evidence" value="ECO:0007669"/>
    <property type="project" value="TreeGrafter"/>
</dbReference>
<gene>
    <name evidence="3" type="ORF">FBGL_06400</name>
    <name evidence="2" type="ORF">FGL01_04920</name>
    <name evidence="4" type="ORF">SAMN05192550_1236</name>
</gene>
<dbReference type="Proteomes" id="UP000321579">
    <property type="component" value="Unassembled WGS sequence"/>
</dbReference>
<dbReference type="PANTHER" id="PTHR30164:SF2">
    <property type="entry name" value="PROTEIN MTFA"/>
    <property type="match status" value="1"/>
</dbReference>
<dbReference type="GO" id="GO:0004177">
    <property type="term" value="F:aminopeptidase activity"/>
    <property type="evidence" value="ECO:0007669"/>
    <property type="project" value="TreeGrafter"/>
</dbReference>
<evidence type="ECO:0000313" key="2">
    <source>
        <dbReference type="EMBL" id="GEL09753.1"/>
    </source>
</evidence>
<evidence type="ECO:0000313" key="3">
    <source>
        <dbReference type="EMBL" id="OCB72287.1"/>
    </source>
</evidence>
<dbReference type="EMBL" id="BJVF01000001">
    <property type="protein sequence ID" value="GEL09753.1"/>
    <property type="molecule type" value="Genomic_DNA"/>
</dbReference>
<dbReference type="Pfam" id="PF06167">
    <property type="entry name" value="Peptidase_M90"/>
    <property type="match status" value="1"/>
</dbReference>
<dbReference type="OrthoDB" id="9786424at2"/>